<comment type="caution">
    <text evidence="4">The sequence shown here is derived from an EMBL/GenBank/DDBJ whole genome shotgun (WGS) entry which is preliminary data.</text>
</comment>
<accession>A0A840DZ12</accession>
<reference evidence="4 5" key="1">
    <citation type="submission" date="2020-08" db="EMBL/GenBank/DDBJ databases">
        <title>Genomic Encyclopedia of Type Strains, Phase IV (KMG-IV): sequencing the most valuable type-strain genomes for metagenomic binning, comparative biology and taxonomic classification.</title>
        <authorList>
            <person name="Goeker M."/>
        </authorList>
    </citation>
    <scope>NUCLEOTIDE SEQUENCE [LARGE SCALE GENOMIC DNA]</scope>
    <source>
        <strain evidence="4 5">DSM 100694</strain>
    </source>
</reference>
<feature type="domain" description="Solute-binding protein family 5" evidence="3">
    <location>
        <begin position="4"/>
        <end position="303"/>
    </location>
</feature>
<keyword evidence="5" id="KW-1185">Reference proteome</keyword>
<dbReference type="SUPFAM" id="SSF53850">
    <property type="entry name" value="Periplasmic binding protein-like II"/>
    <property type="match status" value="1"/>
</dbReference>
<evidence type="ECO:0000256" key="2">
    <source>
        <dbReference type="ARBA" id="ARBA00005695"/>
    </source>
</evidence>
<protein>
    <submittedName>
        <fullName evidence="4">ABC-type transport system substrate-binding protein</fullName>
    </submittedName>
</protein>
<dbReference type="AlphaFoldDB" id="A0A840DZ12"/>
<sequence>MMLSTPDEKTVVIKFDKPYPAEELILNHLVVISETVLLDRGIIMKHKKGEDLENQYLRTHAVCVGSYQLKRHPREAILLRASSNYWGQASKLKQILIHHVVDPGAQRLLLQKHDVDVARNFSSEKIGFVILNPQCIMDGSNTASVLTSVVFCRSAKSLGVKVRLAMRYLIDYEDLGKKIFKEINISQASFMPFGNLGVLDEKEGQPFKLDIRKAKNLLAEAGYPNGFEKKILVSNAPYTLFPAQSLQDSTAQAEIHLRIEHVAGIQFLSKINARIFDTDFVGWSNNSVDPHTMASHFVYNPNNRFEVRNTTYSS</sequence>
<comment type="subcellular location">
    <subcellularLocation>
        <location evidence="1">Periplasm</location>
    </subcellularLocation>
</comment>
<dbReference type="InterPro" id="IPR000914">
    <property type="entry name" value="SBP_5_dom"/>
</dbReference>
<organism evidence="4 5">
    <name type="scientific">Bartonella fuyuanensis</name>
    <dbReference type="NCBI Taxonomy" id="1460968"/>
    <lineage>
        <taxon>Bacteria</taxon>
        <taxon>Pseudomonadati</taxon>
        <taxon>Pseudomonadota</taxon>
        <taxon>Alphaproteobacteria</taxon>
        <taxon>Hyphomicrobiales</taxon>
        <taxon>Bartonellaceae</taxon>
        <taxon>Bartonella</taxon>
    </lineage>
</organism>
<gene>
    <name evidence="4" type="ORF">GGR08_001214</name>
</gene>
<dbReference type="Gene3D" id="3.90.76.10">
    <property type="entry name" value="Dipeptide-binding Protein, Domain 1"/>
    <property type="match status" value="1"/>
</dbReference>
<evidence type="ECO:0000259" key="3">
    <source>
        <dbReference type="Pfam" id="PF00496"/>
    </source>
</evidence>
<dbReference type="Gene3D" id="3.40.190.10">
    <property type="entry name" value="Periplasmic binding protein-like II"/>
    <property type="match status" value="1"/>
</dbReference>
<dbReference type="GO" id="GO:1904680">
    <property type="term" value="F:peptide transmembrane transporter activity"/>
    <property type="evidence" value="ECO:0007669"/>
    <property type="project" value="TreeGrafter"/>
</dbReference>
<dbReference type="Proteomes" id="UP000585970">
    <property type="component" value="Unassembled WGS sequence"/>
</dbReference>
<proteinExistence type="inferred from homology"/>
<evidence type="ECO:0000313" key="5">
    <source>
        <dbReference type="Proteomes" id="UP000585970"/>
    </source>
</evidence>
<comment type="similarity">
    <text evidence="2">Belongs to the bacterial solute-binding protein 5 family.</text>
</comment>
<dbReference type="Gene3D" id="3.10.105.10">
    <property type="entry name" value="Dipeptide-binding Protein, Domain 3"/>
    <property type="match status" value="1"/>
</dbReference>
<name>A0A840DZ12_9HYPH</name>
<dbReference type="PANTHER" id="PTHR30290">
    <property type="entry name" value="PERIPLASMIC BINDING COMPONENT OF ABC TRANSPORTER"/>
    <property type="match status" value="1"/>
</dbReference>
<evidence type="ECO:0000313" key="4">
    <source>
        <dbReference type="EMBL" id="MBB4076903.1"/>
    </source>
</evidence>
<dbReference type="Pfam" id="PF00496">
    <property type="entry name" value="SBP_bac_5"/>
    <property type="match status" value="1"/>
</dbReference>
<evidence type="ECO:0000256" key="1">
    <source>
        <dbReference type="ARBA" id="ARBA00004418"/>
    </source>
</evidence>
<dbReference type="InterPro" id="IPR039424">
    <property type="entry name" value="SBP_5"/>
</dbReference>
<dbReference type="EMBL" id="JACIFE010000014">
    <property type="protein sequence ID" value="MBB4076903.1"/>
    <property type="molecule type" value="Genomic_DNA"/>
</dbReference>
<dbReference type="GO" id="GO:0015833">
    <property type="term" value="P:peptide transport"/>
    <property type="evidence" value="ECO:0007669"/>
    <property type="project" value="TreeGrafter"/>
</dbReference>